<keyword evidence="2 9" id="KW-0812">Transmembrane</keyword>
<dbReference type="GO" id="GO:0007165">
    <property type="term" value="P:signal transduction"/>
    <property type="evidence" value="ECO:0007669"/>
    <property type="project" value="UniProtKB-KW"/>
</dbReference>
<dbReference type="CDD" id="cd11386">
    <property type="entry name" value="MCP_signal"/>
    <property type="match status" value="1"/>
</dbReference>
<keyword evidence="13" id="KW-1185">Reference proteome</keyword>
<evidence type="ECO:0000256" key="3">
    <source>
        <dbReference type="ARBA" id="ARBA00022989"/>
    </source>
</evidence>
<keyword evidence="3 9" id="KW-1133">Transmembrane helix</keyword>
<dbReference type="GO" id="GO:0016020">
    <property type="term" value="C:membrane"/>
    <property type="evidence" value="ECO:0007669"/>
    <property type="project" value="UniProtKB-SubCell"/>
</dbReference>
<dbReference type="AlphaFoldDB" id="A0A2V1GQV4"/>
<comment type="caution">
    <text evidence="12">The sequence shown here is derived from an EMBL/GenBank/DDBJ whole genome shotgun (WGS) entry which is preliminary data.</text>
</comment>
<dbReference type="PROSITE" id="PS50885">
    <property type="entry name" value="HAMP"/>
    <property type="match status" value="1"/>
</dbReference>
<dbReference type="FunFam" id="1.10.287.950:FF:000001">
    <property type="entry name" value="Methyl-accepting chemotaxis sensory transducer"/>
    <property type="match status" value="1"/>
</dbReference>
<evidence type="ECO:0000256" key="6">
    <source>
        <dbReference type="ARBA" id="ARBA00029447"/>
    </source>
</evidence>
<dbReference type="EMBL" id="QDDL01000017">
    <property type="protein sequence ID" value="PVZ62939.1"/>
    <property type="molecule type" value="Genomic_DNA"/>
</dbReference>
<dbReference type="CDD" id="cd12913">
    <property type="entry name" value="PDC1_MCP_like"/>
    <property type="match status" value="1"/>
</dbReference>
<keyword evidence="8" id="KW-0175">Coiled coil</keyword>
<evidence type="ECO:0000256" key="2">
    <source>
        <dbReference type="ARBA" id="ARBA00022692"/>
    </source>
</evidence>
<evidence type="ECO:0008006" key="14">
    <source>
        <dbReference type="Google" id="ProtNLM"/>
    </source>
</evidence>
<dbReference type="RefSeq" id="WP_116689177.1">
    <property type="nucleotide sequence ID" value="NZ_CAWNYD010000017.1"/>
</dbReference>
<dbReference type="Proteomes" id="UP000244906">
    <property type="component" value="Unassembled WGS sequence"/>
</dbReference>
<comment type="similarity">
    <text evidence="6">Belongs to the methyl-accepting chemotaxis (MCP) protein family.</text>
</comment>
<dbReference type="InterPro" id="IPR003660">
    <property type="entry name" value="HAMP_dom"/>
</dbReference>
<evidence type="ECO:0000256" key="7">
    <source>
        <dbReference type="PROSITE-ProRule" id="PRU00284"/>
    </source>
</evidence>
<dbReference type="PROSITE" id="PS50111">
    <property type="entry name" value="CHEMOTAXIS_TRANSDUC_2"/>
    <property type="match status" value="1"/>
</dbReference>
<feature type="domain" description="HAMP" evidence="11">
    <location>
        <begin position="335"/>
        <end position="389"/>
    </location>
</feature>
<comment type="subcellular location">
    <subcellularLocation>
        <location evidence="1">Membrane</location>
        <topology evidence="1">Multi-pass membrane protein</topology>
    </subcellularLocation>
</comment>
<evidence type="ECO:0000313" key="13">
    <source>
        <dbReference type="Proteomes" id="UP000244906"/>
    </source>
</evidence>
<feature type="domain" description="Methyl-accepting transducer" evidence="10">
    <location>
        <begin position="394"/>
        <end position="630"/>
    </location>
</feature>
<evidence type="ECO:0000259" key="11">
    <source>
        <dbReference type="PROSITE" id="PS50885"/>
    </source>
</evidence>
<dbReference type="PANTHER" id="PTHR32089">
    <property type="entry name" value="METHYL-ACCEPTING CHEMOTAXIS PROTEIN MCPB"/>
    <property type="match status" value="1"/>
</dbReference>
<sequence>MNLKTRIGLGITACILLTFSVIFGVINWVSKPKLIEQQEHLVATASKVIQERLQGRIIQIEALTGAISSEASTLPKDFQLWKGALNQLIDNYGDQGISGGGVWPEPRAWDSISEKHSFFFARDGGGKLVFLDDFNASDAAPYFQESWYSSAKNLTPGKCVWSEPYYDSIAKITMVTCSVAIYRENTFWGVSTIDLSLAKLKSALDKAVQEVGGYLMIVDQTGQLLAISGQDIGNGGLLNQSEIIRAMPSIEPVLSQLGSSKNQPLKRVRIDADDRLSGQASLATLINVPNVNWSVIAVVPQSQVESLVGSMLSQLLIWVAIPMLLMLVAGVIGTSRILSLISETASQIKALAHGGKQQQIQLAIHRNDEIGALRSAVNEYSEQLNQWFQQLHGESVKLADQAGQVGKLSHQLTGSAEKLNDENTLLASSVTQLNTAARDVAQNASEADHTTRKTFETLGDGRESLHEAEGAIDKLSNTLKQTANVVAELENDSQNISQVLDVIKSIADQTNLLALNAAIEAARAGEAGRGFAVVADEVRSLAAESQSSVGKIEDIIGRLQQASSNAVKTMSNGQQLSDETRSKASEAGNAVQAAVDSFNEITAKASQIAVAAEEQEAVARQLDELVHRVQRLAETNNDDAQQMLQQSEEIQAMAKRLESF</sequence>
<reference evidence="12 13" key="1">
    <citation type="submission" date="2018-04" db="EMBL/GenBank/DDBJ databases">
        <title>Thalassorhabdus spongiae gen. nov., sp. nov., isolated from a marine sponge in South-West Iceland.</title>
        <authorList>
            <person name="Knobloch S."/>
            <person name="Daussin A."/>
            <person name="Johannsson R."/>
            <person name="Marteinsson V.T."/>
        </authorList>
    </citation>
    <scope>NUCLEOTIDE SEQUENCE [LARGE SCALE GENOMIC DNA]</scope>
    <source>
        <strain evidence="12 13">Hp12</strain>
    </source>
</reference>
<dbReference type="OrthoDB" id="2489132at2"/>
<dbReference type="Pfam" id="PF00015">
    <property type="entry name" value="MCPsignal"/>
    <property type="match status" value="1"/>
</dbReference>
<dbReference type="Gene3D" id="1.10.287.950">
    <property type="entry name" value="Methyl-accepting chemotaxis protein"/>
    <property type="match status" value="1"/>
</dbReference>
<evidence type="ECO:0000259" key="10">
    <source>
        <dbReference type="PROSITE" id="PS50111"/>
    </source>
</evidence>
<dbReference type="Pfam" id="PF22673">
    <property type="entry name" value="MCP-like_PDC_1"/>
    <property type="match status" value="1"/>
</dbReference>
<proteinExistence type="inferred from homology"/>
<organism evidence="12 13">
    <name type="scientific">Pelagibaculum spongiae</name>
    <dbReference type="NCBI Taxonomy" id="2080658"/>
    <lineage>
        <taxon>Bacteria</taxon>
        <taxon>Pseudomonadati</taxon>
        <taxon>Pseudomonadota</taxon>
        <taxon>Gammaproteobacteria</taxon>
        <taxon>Oceanospirillales</taxon>
        <taxon>Pelagibaculum</taxon>
    </lineage>
</organism>
<evidence type="ECO:0000256" key="5">
    <source>
        <dbReference type="ARBA" id="ARBA00023224"/>
    </source>
</evidence>
<dbReference type="Gene3D" id="3.30.450.20">
    <property type="entry name" value="PAS domain"/>
    <property type="match status" value="1"/>
</dbReference>
<keyword evidence="4 9" id="KW-0472">Membrane</keyword>
<name>A0A2V1GQV4_9GAMM</name>
<dbReference type="SUPFAM" id="SSF58104">
    <property type="entry name" value="Methyl-accepting chemotaxis protein (MCP) signaling domain"/>
    <property type="match status" value="1"/>
</dbReference>
<evidence type="ECO:0000256" key="9">
    <source>
        <dbReference type="SAM" id="Phobius"/>
    </source>
</evidence>
<dbReference type="GO" id="GO:0006935">
    <property type="term" value="P:chemotaxis"/>
    <property type="evidence" value="ECO:0007669"/>
    <property type="project" value="UniProtKB-ARBA"/>
</dbReference>
<evidence type="ECO:0000256" key="1">
    <source>
        <dbReference type="ARBA" id="ARBA00004141"/>
    </source>
</evidence>
<evidence type="ECO:0000256" key="4">
    <source>
        <dbReference type="ARBA" id="ARBA00023136"/>
    </source>
</evidence>
<accession>A0A2V1GQV4</accession>
<dbReference type="InterPro" id="IPR004089">
    <property type="entry name" value="MCPsignal_dom"/>
</dbReference>
<evidence type="ECO:0000313" key="12">
    <source>
        <dbReference type="EMBL" id="PVZ62939.1"/>
    </source>
</evidence>
<feature type="coiled-coil region" evidence="8">
    <location>
        <begin position="465"/>
        <end position="492"/>
    </location>
</feature>
<keyword evidence="5 7" id="KW-0807">Transducer</keyword>
<dbReference type="SMART" id="SM00283">
    <property type="entry name" value="MA"/>
    <property type="match status" value="1"/>
</dbReference>
<dbReference type="PANTHER" id="PTHR32089:SF119">
    <property type="entry name" value="METHYL-ACCEPTING CHEMOTAXIS PROTEIN CTPL"/>
    <property type="match status" value="1"/>
</dbReference>
<protein>
    <recommendedName>
        <fullName evidence="14">Methyl-accepting chemotaxis protein</fullName>
    </recommendedName>
</protein>
<feature type="transmembrane region" description="Helical" evidence="9">
    <location>
        <begin position="7"/>
        <end position="29"/>
    </location>
</feature>
<gene>
    <name evidence="12" type="ORF">DC094_21465</name>
</gene>
<evidence type="ECO:0000256" key="8">
    <source>
        <dbReference type="SAM" id="Coils"/>
    </source>
</evidence>